<protein>
    <submittedName>
        <fullName evidence="3">Gfo/Idh/MocA family oxidoreductase</fullName>
    </submittedName>
</protein>
<organism evidence="3 4">
    <name type="scientific">Hanamia caeni</name>
    <dbReference type="NCBI Taxonomy" id="2294116"/>
    <lineage>
        <taxon>Bacteria</taxon>
        <taxon>Pseudomonadati</taxon>
        <taxon>Bacteroidota</taxon>
        <taxon>Chitinophagia</taxon>
        <taxon>Chitinophagales</taxon>
        <taxon>Chitinophagaceae</taxon>
        <taxon>Hanamia</taxon>
    </lineage>
</organism>
<feature type="domain" description="Gfo/Idh/MocA-like oxidoreductase N-terminal" evidence="1">
    <location>
        <begin position="43"/>
        <end position="163"/>
    </location>
</feature>
<accession>A0A3M9N8Q8</accession>
<dbReference type="EMBL" id="RJJR01000016">
    <property type="protein sequence ID" value="RNI33765.1"/>
    <property type="molecule type" value="Genomic_DNA"/>
</dbReference>
<reference evidence="3 4" key="1">
    <citation type="submission" date="2018-11" db="EMBL/GenBank/DDBJ databases">
        <title>Draft genome sequence of Ferruginibacter sp. BO-59.</title>
        <authorList>
            <person name="Im W.T."/>
        </authorList>
    </citation>
    <scope>NUCLEOTIDE SEQUENCE [LARGE SCALE GENOMIC DNA]</scope>
    <source>
        <strain evidence="3 4">BO-59</strain>
    </source>
</reference>
<dbReference type="Pfam" id="PF19051">
    <property type="entry name" value="GFO_IDH_MocA_C2"/>
    <property type="match status" value="1"/>
</dbReference>
<sequence length="514" mass="57942">MKKTIGRRKFIKDSAFTAAAFSIVPAHVLGGRKHVAPSDKLYIACVGCGGEAENDIQHFAYAPKKNAVIAFLCDVDDRMSDPRRKEFPKAGFYHDWREMFEKEHKNFDAVTVAIPDHNHAIVGLNAMKLNKHLYLQKPLTHDIYEARILTEAAKKYKVVTQMGDQGASFDGVRTLKEWFDAGLIGDIEKVYNWTNRPVWPQGIPWPTDRPPVPKELNWDLWLGTAPQTDYIGNLVPFNWRGWWRFGTGALGDMACHIIGPSFKLLGLGYPTEVTCDATTIYTGIFKEADDPLSIPPSTKLRYTFKRDNGKELKLYWMDGGMLPERPDELDEDVNLNEALAGVPGLGDYEGGTLFIGNKGKISCGWGGRNPRLLPLSLNNAIDVEKKYPRVKGEANGHWWQWVDAAIAGYNNDYEGNGALPMPGKEKAYVDSPIEDYAGPLTETVLMGNLLLRSFGLRVKTKRKDPVYGEVEDITTPGRYISYKWDGANMRITNFEPANQYVKREYRNGWGELKL</sequence>
<dbReference type="SUPFAM" id="SSF55347">
    <property type="entry name" value="Glyceraldehyde-3-phosphate dehydrogenase-like, C-terminal domain"/>
    <property type="match status" value="1"/>
</dbReference>
<dbReference type="InterPro" id="IPR036291">
    <property type="entry name" value="NAD(P)-bd_dom_sf"/>
</dbReference>
<dbReference type="InterPro" id="IPR000683">
    <property type="entry name" value="Gfo/Idh/MocA-like_OxRdtase_N"/>
</dbReference>
<evidence type="ECO:0000313" key="3">
    <source>
        <dbReference type="EMBL" id="RNI33765.1"/>
    </source>
</evidence>
<evidence type="ECO:0000259" key="2">
    <source>
        <dbReference type="Pfam" id="PF19051"/>
    </source>
</evidence>
<dbReference type="Pfam" id="PF01408">
    <property type="entry name" value="GFO_IDH_MocA"/>
    <property type="match status" value="1"/>
</dbReference>
<dbReference type="Proteomes" id="UP000267223">
    <property type="component" value="Unassembled WGS sequence"/>
</dbReference>
<evidence type="ECO:0000313" key="4">
    <source>
        <dbReference type="Proteomes" id="UP000267223"/>
    </source>
</evidence>
<dbReference type="RefSeq" id="WP_123122022.1">
    <property type="nucleotide sequence ID" value="NZ_RJJR01000016.1"/>
</dbReference>
<evidence type="ECO:0000259" key="1">
    <source>
        <dbReference type="Pfam" id="PF01408"/>
    </source>
</evidence>
<dbReference type="PANTHER" id="PTHR43818">
    <property type="entry name" value="BCDNA.GH03377"/>
    <property type="match status" value="1"/>
</dbReference>
<dbReference type="PANTHER" id="PTHR43818:SF10">
    <property type="entry name" value="NADH-DEPENDENT DEHYDROGENASE-RELATED"/>
    <property type="match status" value="1"/>
</dbReference>
<name>A0A3M9N8Q8_9BACT</name>
<comment type="caution">
    <text evidence="3">The sequence shown here is derived from an EMBL/GenBank/DDBJ whole genome shotgun (WGS) entry which is preliminary data.</text>
</comment>
<dbReference type="OrthoDB" id="9763611at2"/>
<gene>
    <name evidence="3" type="ORF">EFY79_17390</name>
</gene>
<keyword evidence="4" id="KW-1185">Reference proteome</keyword>
<dbReference type="SUPFAM" id="SSF51735">
    <property type="entry name" value="NAD(P)-binding Rossmann-fold domains"/>
    <property type="match status" value="1"/>
</dbReference>
<dbReference type="Gene3D" id="3.30.360.10">
    <property type="entry name" value="Dihydrodipicolinate Reductase, domain 2"/>
    <property type="match status" value="1"/>
</dbReference>
<feature type="domain" description="Gfo/Idh/MocA-like oxidoreductase bacterial type C-terminal" evidence="2">
    <location>
        <begin position="210"/>
        <end position="277"/>
    </location>
</feature>
<dbReference type="InterPro" id="IPR043906">
    <property type="entry name" value="Gfo/Idh/MocA_OxRdtase_bact_C"/>
</dbReference>
<dbReference type="GO" id="GO:0000166">
    <property type="term" value="F:nucleotide binding"/>
    <property type="evidence" value="ECO:0007669"/>
    <property type="project" value="InterPro"/>
</dbReference>
<proteinExistence type="predicted"/>
<dbReference type="AlphaFoldDB" id="A0A3M9N8Q8"/>
<dbReference type="InterPro" id="IPR050463">
    <property type="entry name" value="Gfo/Idh/MocA_oxidrdct_glycsds"/>
</dbReference>
<dbReference type="Gene3D" id="3.40.50.720">
    <property type="entry name" value="NAD(P)-binding Rossmann-like Domain"/>
    <property type="match status" value="1"/>
</dbReference>